<evidence type="ECO:0000313" key="3">
    <source>
        <dbReference type="Proteomes" id="UP000054032"/>
    </source>
</evidence>
<feature type="compositionally biased region" description="Basic and acidic residues" evidence="1">
    <location>
        <begin position="422"/>
        <end position="434"/>
    </location>
</feature>
<dbReference type="Proteomes" id="UP000054032">
    <property type="component" value="Unassembled WGS sequence"/>
</dbReference>
<dbReference type="OrthoDB" id="3779124at2759"/>
<feature type="compositionally biased region" description="Low complexity" evidence="1">
    <location>
        <begin position="7"/>
        <end position="31"/>
    </location>
</feature>
<feature type="region of interest" description="Disordered" evidence="1">
    <location>
        <begin position="1"/>
        <end position="38"/>
    </location>
</feature>
<dbReference type="AlphaFoldDB" id="W6ZJR6"/>
<proteinExistence type="predicted"/>
<dbReference type="RefSeq" id="XP_007685770.1">
    <property type="nucleotide sequence ID" value="XM_007687580.1"/>
</dbReference>
<feature type="compositionally biased region" description="Basic residues" evidence="1">
    <location>
        <begin position="554"/>
        <end position="564"/>
    </location>
</feature>
<name>W6ZJR6_COCMI</name>
<sequence>MVDTYGDPLADNLSDLSSPSSPTQAASTSGSEEPSSKEINRRLAQALEYLDDEGGDDSPATYMEHVAKIDDYLVQQLPRQGANFDDALYQHLRGTVRQELEAYDAARQSTQTVMENRESLRERGSDATVTHALYREDEQIYDPVTGPLRKGQKTQKTVQTSRTFKYGGPSSDAEVWHRNFPAILPFPETHQLAYWENLKIAYDLHESVKKQKAEGDVVETNVSFDHPALDQYKSLALYESGSRFKLPMPSKQIEEEIKRLCTADQIAKAVEEFNAGEEKDEFGKKYAPRIFLDKLSVQQKDGPTNIRRAVNASPTKPRHRVVQSATVSSTIAEATPTMVQTPAKLSSGKSQASLPRTRENRVAIANDLVRIAREEAQSAEKSARAAREKARKAVLDALRIADQANGKLTSDNHVSSPVSRMINREREMSLEKSPRRQSGVSTAPTSAETTPTTDAVPIEESDDTPGSETPVVDVSQLEHTPADITTPKPSSGRTVRRKRSIGDEAYTPESKRNKVGTPSSLGKGATGKHQTSGKSTSSSRTAAATKKSPVAKKSATKPRTKPGRKPGNTAAVVKQENSKATAAGKAVRRIRAKKVERAHVDVDEPMEELDETIVDITKVRGTRGGARHAK</sequence>
<gene>
    <name evidence="2" type="ORF">COCMIDRAFT_89390</name>
</gene>
<accession>W6ZJR6</accession>
<feature type="region of interest" description="Disordered" evidence="1">
    <location>
        <begin position="143"/>
        <end position="166"/>
    </location>
</feature>
<organism evidence="2 3">
    <name type="scientific">Bipolaris oryzae ATCC 44560</name>
    <dbReference type="NCBI Taxonomy" id="930090"/>
    <lineage>
        <taxon>Eukaryota</taxon>
        <taxon>Fungi</taxon>
        <taxon>Dikarya</taxon>
        <taxon>Ascomycota</taxon>
        <taxon>Pezizomycotina</taxon>
        <taxon>Dothideomycetes</taxon>
        <taxon>Pleosporomycetidae</taxon>
        <taxon>Pleosporales</taxon>
        <taxon>Pleosporineae</taxon>
        <taxon>Pleosporaceae</taxon>
        <taxon>Bipolaris</taxon>
    </lineage>
</organism>
<evidence type="ECO:0000256" key="1">
    <source>
        <dbReference type="SAM" id="MobiDB-lite"/>
    </source>
</evidence>
<feature type="compositionally biased region" description="Low complexity" evidence="1">
    <location>
        <begin position="532"/>
        <end position="548"/>
    </location>
</feature>
<dbReference type="GeneID" id="19127468"/>
<evidence type="ECO:0000313" key="2">
    <source>
        <dbReference type="EMBL" id="EUC47689.1"/>
    </source>
</evidence>
<dbReference type="eggNOG" id="ENOG502R25R">
    <property type="taxonomic scope" value="Eukaryota"/>
</dbReference>
<dbReference type="KEGG" id="bor:COCMIDRAFT_89390"/>
<dbReference type="HOGENOM" id="CLU_457208_0_0_1"/>
<feature type="compositionally biased region" description="Polar residues" evidence="1">
    <location>
        <begin position="154"/>
        <end position="163"/>
    </location>
</feature>
<feature type="region of interest" description="Disordered" evidence="1">
    <location>
        <begin position="407"/>
        <end position="585"/>
    </location>
</feature>
<feature type="compositionally biased region" description="Polar residues" evidence="1">
    <location>
        <begin position="407"/>
        <end position="418"/>
    </location>
</feature>
<keyword evidence="3" id="KW-1185">Reference proteome</keyword>
<dbReference type="EMBL" id="KI963949">
    <property type="protein sequence ID" value="EUC47689.1"/>
    <property type="molecule type" value="Genomic_DNA"/>
</dbReference>
<reference evidence="2 3" key="1">
    <citation type="journal article" date="2013" name="PLoS Genet.">
        <title>Comparative genome structure, secondary metabolite, and effector coding capacity across Cochliobolus pathogens.</title>
        <authorList>
            <person name="Condon B.J."/>
            <person name="Leng Y."/>
            <person name="Wu D."/>
            <person name="Bushley K.E."/>
            <person name="Ohm R.A."/>
            <person name="Otillar R."/>
            <person name="Martin J."/>
            <person name="Schackwitz W."/>
            <person name="Grimwood J."/>
            <person name="MohdZainudin N."/>
            <person name="Xue C."/>
            <person name="Wang R."/>
            <person name="Manning V.A."/>
            <person name="Dhillon B."/>
            <person name="Tu Z.J."/>
            <person name="Steffenson B.J."/>
            <person name="Salamov A."/>
            <person name="Sun H."/>
            <person name="Lowry S."/>
            <person name="LaButti K."/>
            <person name="Han J."/>
            <person name="Copeland A."/>
            <person name="Lindquist E."/>
            <person name="Barry K."/>
            <person name="Schmutz J."/>
            <person name="Baker S.E."/>
            <person name="Ciuffetti L.M."/>
            <person name="Grigoriev I.V."/>
            <person name="Zhong S."/>
            <person name="Turgeon B.G."/>
        </authorList>
    </citation>
    <scope>NUCLEOTIDE SEQUENCE [LARGE SCALE GENOMIC DNA]</scope>
    <source>
        <strain evidence="2 3">ATCC 44560</strain>
    </source>
</reference>
<dbReference type="STRING" id="930090.W6ZJR6"/>
<feature type="compositionally biased region" description="Low complexity" evidence="1">
    <location>
        <begin position="441"/>
        <end position="453"/>
    </location>
</feature>
<protein>
    <submittedName>
        <fullName evidence="2">Uncharacterized protein</fullName>
    </submittedName>
</protein>